<protein>
    <submittedName>
        <fullName evidence="1">Reverse transcriptase domain-containing protein</fullName>
    </submittedName>
</protein>
<name>A0A699UNV2_TANCI</name>
<dbReference type="Pfam" id="PF08284">
    <property type="entry name" value="RVP_2"/>
    <property type="match status" value="1"/>
</dbReference>
<proteinExistence type="predicted"/>
<evidence type="ECO:0000313" key="1">
    <source>
        <dbReference type="EMBL" id="GFD24575.1"/>
    </source>
</evidence>
<accession>A0A699UNV2</accession>
<keyword evidence="1" id="KW-0548">Nucleotidyltransferase</keyword>
<sequence length="80" mass="8790">EDFSFISTDFVPLLNVKPSTLRPGYVIEVANGKKVETDMIICGCILELGDSLFTIDLIPFGHGSFDIIVGMIGCLDIRLR</sequence>
<dbReference type="EMBL" id="BKCJ011353482">
    <property type="protein sequence ID" value="GFD24575.1"/>
    <property type="molecule type" value="Genomic_DNA"/>
</dbReference>
<dbReference type="CDD" id="cd00303">
    <property type="entry name" value="retropepsin_like"/>
    <property type="match status" value="1"/>
</dbReference>
<dbReference type="GO" id="GO:0003964">
    <property type="term" value="F:RNA-directed DNA polymerase activity"/>
    <property type="evidence" value="ECO:0007669"/>
    <property type="project" value="UniProtKB-KW"/>
</dbReference>
<feature type="non-terminal residue" evidence="1">
    <location>
        <position position="1"/>
    </location>
</feature>
<organism evidence="1">
    <name type="scientific">Tanacetum cinerariifolium</name>
    <name type="common">Dalmatian daisy</name>
    <name type="synonym">Chrysanthemum cinerariifolium</name>
    <dbReference type="NCBI Taxonomy" id="118510"/>
    <lineage>
        <taxon>Eukaryota</taxon>
        <taxon>Viridiplantae</taxon>
        <taxon>Streptophyta</taxon>
        <taxon>Embryophyta</taxon>
        <taxon>Tracheophyta</taxon>
        <taxon>Spermatophyta</taxon>
        <taxon>Magnoliopsida</taxon>
        <taxon>eudicotyledons</taxon>
        <taxon>Gunneridae</taxon>
        <taxon>Pentapetalae</taxon>
        <taxon>asterids</taxon>
        <taxon>campanulids</taxon>
        <taxon>Asterales</taxon>
        <taxon>Asteraceae</taxon>
        <taxon>Asteroideae</taxon>
        <taxon>Anthemideae</taxon>
        <taxon>Anthemidinae</taxon>
        <taxon>Tanacetum</taxon>
    </lineage>
</organism>
<comment type="caution">
    <text evidence="1">The sequence shown here is derived from an EMBL/GenBank/DDBJ whole genome shotgun (WGS) entry which is preliminary data.</text>
</comment>
<keyword evidence="1" id="KW-0808">Transferase</keyword>
<dbReference type="AlphaFoldDB" id="A0A699UNV2"/>
<keyword evidence="1" id="KW-0695">RNA-directed DNA polymerase</keyword>
<reference evidence="1" key="1">
    <citation type="journal article" date="2019" name="Sci. Rep.">
        <title>Draft genome of Tanacetum cinerariifolium, the natural source of mosquito coil.</title>
        <authorList>
            <person name="Yamashiro T."/>
            <person name="Shiraishi A."/>
            <person name="Satake H."/>
            <person name="Nakayama K."/>
        </authorList>
    </citation>
    <scope>NUCLEOTIDE SEQUENCE</scope>
</reference>
<gene>
    <name evidence="1" type="ORF">Tci_896544</name>
</gene>